<dbReference type="EMBL" id="CM010637">
    <property type="protein sequence ID" value="RID41786.1"/>
    <property type="molecule type" value="Genomic_DNA"/>
</dbReference>
<feature type="compositionally biased region" description="Polar residues" evidence="1">
    <location>
        <begin position="369"/>
        <end position="383"/>
    </location>
</feature>
<feature type="region of interest" description="Disordered" evidence="1">
    <location>
        <begin position="227"/>
        <end position="253"/>
    </location>
</feature>
<proteinExistence type="predicted"/>
<feature type="region of interest" description="Disordered" evidence="1">
    <location>
        <begin position="458"/>
        <end position="516"/>
    </location>
</feature>
<feature type="compositionally biased region" description="Basic residues" evidence="1">
    <location>
        <begin position="563"/>
        <end position="572"/>
    </location>
</feature>
<organism evidence="3 4">
    <name type="scientific">Brassica campestris</name>
    <name type="common">Field mustard</name>
    <dbReference type="NCBI Taxonomy" id="3711"/>
    <lineage>
        <taxon>Eukaryota</taxon>
        <taxon>Viridiplantae</taxon>
        <taxon>Streptophyta</taxon>
        <taxon>Embryophyta</taxon>
        <taxon>Tracheophyta</taxon>
        <taxon>Spermatophyta</taxon>
        <taxon>Magnoliopsida</taxon>
        <taxon>eudicotyledons</taxon>
        <taxon>Gunneridae</taxon>
        <taxon>Pentapetalae</taxon>
        <taxon>rosids</taxon>
        <taxon>malvids</taxon>
        <taxon>Brassicales</taxon>
        <taxon>Brassicaceae</taxon>
        <taxon>Brassiceae</taxon>
        <taxon>Brassica</taxon>
    </lineage>
</organism>
<reference evidence="3 4" key="1">
    <citation type="submission" date="2018-06" db="EMBL/GenBank/DDBJ databases">
        <title>WGS assembly of Brassica rapa FPsc.</title>
        <authorList>
            <person name="Bowman J."/>
            <person name="Kohchi T."/>
            <person name="Yamato K."/>
            <person name="Jenkins J."/>
            <person name="Shu S."/>
            <person name="Ishizaki K."/>
            <person name="Yamaoka S."/>
            <person name="Nishihama R."/>
            <person name="Nakamura Y."/>
            <person name="Berger F."/>
            <person name="Adam C."/>
            <person name="Aki S."/>
            <person name="Althoff F."/>
            <person name="Araki T."/>
            <person name="Arteaga-Vazquez M."/>
            <person name="Balasubrmanian S."/>
            <person name="Bauer D."/>
            <person name="Boehm C."/>
            <person name="Briginshaw L."/>
            <person name="Caballero-Perez J."/>
            <person name="Catarino B."/>
            <person name="Chen F."/>
            <person name="Chiyoda S."/>
            <person name="Chovatia M."/>
            <person name="Davies K."/>
            <person name="Delmans M."/>
            <person name="Demura T."/>
            <person name="Dierschke T."/>
            <person name="Dolan L."/>
            <person name="Dorantes-Acosta A."/>
            <person name="Eklund D."/>
            <person name="Florent S."/>
            <person name="Flores-Sandoval E."/>
            <person name="Fujiyama A."/>
            <person name="Fukuzawa H."/>
            <person name="Galik B."/>
            <person name="Grimanelli D."/>
            <person name="Grimwood J."/>
            <person name="Grossniklaus U."/>
            <person name="Hamada T."/>
            <person name="Haseloff J."/>
            <person name="Hetherington A."/>
            <person name="Higo A."/>
            <person name="Hirakawa Y."/>
            <person name="Hundley H."/>
            <person name="Ikeda Y."/>
            <person name="Inoue K."/>
            <person name="Inoue S."/>
            <person name="Ishida S."/>
            <person name="Jia Q."/>
            <person name="Kakita M."/>
            <person name="Kanazawa T."/>
            <person name="Kawai Y."/>
            <person name="Kawashima T."/>
            <person name="Kennedy M."/>
            <person name="Kinose K."/>
            <person name="Kinoshita T."/>
            <person name="Kohara Y."/>
            <person name="Koide E."/>
            <person name="Komatsu K."/>
            <person name="Kopischke S."/>
            <person name="Kubo M."/>
            <person name="Kyozuka J."/>
            <person name="Lagercrantz U."/>
            <person name="Lin S."/>
            <person name="Lindquist E."/>
            <person name="Lipzen A."/>
            <person name="Lu C."/>
            <person name="Luna E."/>
            <person name="Martienssen R."/>
            <person name="Minamino N."/>
            <person name="Mizutani M."/>
            <person name="Mizutani M."/>
            <person name="Mochizuki N."/>
            <person name="Monte I."/>
            <person name="Mosher R."/>
            <person name="Nagasaki H."/>
            <person name="Nakagami H."/>
            <person name="Naramoto S."/>
            <person name="Nishitani K."/>
            <person name="Ohtani M."/>
            <person name="Okamoto T."/>
            <person name="Okumura M."/>
            <person name="Phillips J."/>
            <person name="Pollak B."/>
            <person name="Reinders A."/>
            <person name="Roevekamp M."/>
            <person name="Sano R."/>
            <person name="Sawa S."/>
            <person name="Schmid M."/>
            <person name="Shirakawa M."/>
            <person name="Solano R."/>
            <person name="Spunde A."/>
            <person name="Suetsugu N."/>
            <person name="Sugano S."/>
            <person name="Sugiyama A."/>
            <person name="Sun R."/>
            <person name="Suzuki Y."/>
            <person name="Takenaka M."/>
            <person name="Takezawa D."/>
            <person name="Tomogane H."/>
            <person name="Tsuzuki M."/>
            <person name="Ueda T."/>
            <person name="Umeda M."/>
            <person name="Ward J."/>
            <person name="Watanabe Y."/>
            <person name="Yazaki K."/>
            <person name="Yokoyama R."/>
            <person name="Yoshitake Y."/>
            <person name="Yotsui I."/>
            <person name="Zachgo S."/>
            <person name="Schmutz J."/>
        </authorList>
    </citation>
    <scope>NUCLEOTIDE SEQUENCE [LARGE SCALE GENOMIC DNA]</scope>
    <source>
        <strain evidence="4">cv. B-3</strain>
    </source>
</reference>
<dbReference type="PANTHER" id="PTHR31286:SF163">
    <property type="entry name" value="ZINC KNUCKLE CX2CX4HX4C DOMAIN-CONTAINING PROTEIN"/>
    <property type="match status" value="1"/>
</dbReference>
<dbReference type="InterPro" id="IPR025558">
    <property type="entry name" value="DUF4283"/>
</dbReference>
<feature type="region of interest" description="Disordered" evidence="1">
    <location>
        <begin position="546"/>
        <end position="662"/>
    </location>
</feature>
<accession>A0A397XUD4</accession>
<evidence type="ECO:0000313" key="3">
    <source>
        <dbReference type="EMBL" id="RID41786.1"/>
    </source>
</evidence>
<dbReference type="Proteomes" id="UP000264353">
    <property type="component" value="Chromosome A10"/>
</dbReference>
<feature type="compositionally biased region" description="Basic and acidic residues" evidence="1">
    <location>
        <begin position="551"/>
        <end position="562"/>
    </location>
</feature>
<evidence type="ECO:0000256" key="1">
    <source>
        <dbReference type="SAM" id="MobiDB-lite"/>
    </source>
</evidence>
<feature type="region of interest" description="Disordered" evidence="1">
    <location>
        <begin position="286"/>
        <end position="353"/>
    </location>
</feature>
<dbReference type="PANTHER" id="PTHR31286">
    <property type="entry name" value="GLYCINE-RICH CELL WALL STRUCTURAL PROTEIN 1.8-LIKE"/>
    <property type="match status" value="1"/>
</dbReference>
<dbReference type="AlphaFoldDB" id="A0A397XUD4"/>
<protein>
    <recommendedName>
        <fullName evidence="2">DUF4283 domain-containing protein</fullName>
    </recommendedName>
</protein>
<feature type="compositionally biased region" description="Basic and acidic residues" evidence="1">
    <location>
        <begin position="311"/>
        <end position="343"/>
    </location>
</feature>
<feature type="region of interest" description="Disordered" evidence="1">
    <location>
        <begin position="1"/>
        <end position="26"/>
    </location>
</feature>
<name>A0A397XUD4_BRACM</name>
<gene>
    <name evidence="3" type="ORF">BRARA_J01718</name>
</gene>
<feature type="compositionally biased region" description="Polar residues" evidence="1">
    <location>
        <begin position="480"/>
        <end position="501"/>
    </location>
</feature>
<feature type="domain" description="DUF4283" evidence="2">
    <location>
        <begin position="42"/>
        <end position="122"/>
    </location>
</feature>
<feature type="compositionally biased region" description="Basic and acidic residues" evidence="1">
    <location>
        <begin position="227"/>
        <end position="240"/>
    </location>
</feature>
<evidence type="ECO:0000259" key="2">
    <source>
        <dbReference type="Pfam" id="PF14111"/>
    </source>
</evidence>
<evidence type="ECO:0000313" key="4">
    <source>
        <dbReference type="Proteomes" id="UP000264353"/>
    </source>
</evidence>
<feature type="region of interest" description="Disordered" evidence="1">
    <location>
        <begin position="364"/>
        <end position="383"/>
    </location>
</feature>
<sequence length="662" mass="74718">MAHRRISSAEKGKGLDMGTQLPPRSARVKVPLPDNSELLRKHTLTLIGRVTNKTVQKVWSVIPFFTEHWKTEFKPVGSDLGNGLFQFQFELESDLLSVMEQRPYHYARWMIILQRWEPTISPSFPSLIPFWIKVQGLPVHLWTEATIKCIGEDIGLYKKAETTTQTARMRVHIDGLLPLIKESVVEFPNGDEVATTLVYELLDKHCTKCLRLDHELKECLVARAEAKAKNAREEETKGRVDGTSGGMTDSGRTITSATANQHKSLPEKDQRNSAAFQFSAAYNGEENIRRNDREQRVSSQQRLYKSQTRQWQERSSFRRSSQARERTRYADERSSRPSRDYSHQRHIPAPPSRRYYREISRRVPEVRETGSSASKNIQETNVRGTPREIEATIIPQEAISEAMGELRNVMLQYTKCADPTEREARKERVRQAEEKGEMEESAIQMARASLNTTVERYQEPNDVLTPERIPVTQRLGPSPVQLSNLGVKNLENSKNNSQDTLPATLKLGPSVPLQANNQSFVNSDREEPAANDPIPARIPAAQRITLPSEPQGEKDGADEAKSAKKKRGRPPGKRTISGSPKLMQGEGSRRRTVAQNKPSPNRRKLTTGQRAPTGTKGKSGLPRSKHQADTSTTSSENRPICNMIPATTRKRMDFRIPSTLGP</sequence>
<feature type="compositionally biased region" description="Basic and acidic residues" evidence="1">
    <location>
        <begin position="286"/>
        <end position="296"/>
    </location>
</feature>
<feature type="compositionally biased region" description="Polar residues" evidence="1">
    <location>
        <begin position="297"/>
        <end position="310"/>
    </location>
</feature>
<dbReference type="Pfam" id="PF14111">
    <property type="entry name" value="DUF4283"/>
    <property type="match status" value="1"/>
</dbReference>
<dbReference type="InterPro" id="IPR040256">
    <property type="entry name" value="At4g02000-like"/>
</dbReference>